<dbReference type="InterPro" id="IPR004961">
    <property type="entry name" value="Lipase_chaperone"/>
</dbReference>
<evidence type="ECO:0000313" key="17">
    <source>
        <dbReference type="EMBL" id="PQJ64561.1"/>
    </source>
</evidence>
<evidence type="ECO:0000256" key="9">
    <source>
        <dbReference type="ARBA" id="ARBA00022989"/>
    </source>
</evidence>
<evidence type="ECO:0000256" key="14">
    <source>
        <dbReference type="ARBA" id="ARBA00031542"/>
    </source>
</evidence>
<keyword evidence="18" id="KW-1185">Reference proteome</keyword>
<dbReference type="SUPFAM" id="SSF158855">
    <property type="entry name" value="Lipase chaperone-like"/>
    <property type="match status" value="1"/>
</dbReference>
<dbReference type="GO" id="GO:0051082">
    <property type="term" value="F:unfolded protein binding"/>
    <property type="evidence" value="ECO:0007669"/>
    <property type="project" value="InterPro"/>
</dbReference>
<dbReference type="AlphaFoldDB" id="A0A2S7VSS2"/>
<feature type="chain" id="PRO_5015423083" description="Lipase chaperone" evidence="16">
    <location>
        <begin position="23"/>
        <end position="319"/>
    </location>
</feature>
<comment type="function">
    <text evidence="1">May be involved in the folding of the extracellular lipase during its passage through the periplasm.</text>
</comment>
<evidence type="ECO:0000256" key="6">
    <source>
        <dbReference type="ARBA" id="ARBA00022519"/>
    </source>
</evidence>
<comment type="caution">
    <text evidence="17">The sequence shown here is derived from an EMBL/GenBank/DDBJ whole genome shotgun (WGS) entry which is preliminary data.</text>
</comment>
<dbReference type="Pfam" id="PF03280">
    <property type="entry name" value="Lipase_chap"/>
    <property type="match status" value="1"/>
</dbReference>
<organism evidence="17 18">
    <name type="scientific">Vibrio chagasii</name>
    <dbReference type="NCBI Taxonomy" id="170679"/>
    <lineage>
        <taxon>Bacteria</taxon>
        <taxon>Pseudomonadati</taxon>
        <taxon>Pseudomonadota</taxon>
        <taxon>Gammaproteobacteria</taxon>
        <taxon>Vibrionales</taxon>
        <taxon>Vibrionaceae</taxon>
        <taxon>Vibrio</taxon>
    </lineage>
</organism>
<evidence type="ECO:0000256" key="15">
    <source>
        <dbReference type="ARBA" id="ARBA00033028"/>
    </source>
</evidence>
<keyword evidence="10" id="KW-0443">Lipid metabolism</keyword>
<evidence type="ECO:0000256" key="13">
    <source>
        <dbReference type="ARBA" id="ARBA00030948"/>
    </source>
</evidence>
<dbReference type="GO" id="GO:0005886">
    <property type="term" value="C:plasma membrane"/>
    <property type="evidence" value="ECO:0007669"/>
    <property type="project" value="UniProtKB-SubCell"/>
</dbReference>
<dbReference type="RefSeq" id="WP_105024089.1">
    <property type="nucleotide sequence ID" value="NZ_MSCI01000001.1"/>
</dbReference>
<evidence type="ECO:0000256" key="5">
    <source>
        <dbReference type="ARBA" id="ARBA00022475"/>
    </source>
</evidence>
<evidence type="ECO:0000313" key="18">
    <source>
        <dbReference type="Proteomes" id="UP000238707"/>
    </source>
</evidence>
<evidence type="ECO:0000256" key="8">
    <source>
        <dbReference type="ARBA" id="ARBA00022963"/>
    </source>
</evidence>
<dbReference type="EMBL" id="MSCI01000001">
    <property type="protein sequence ID" value="PQJ64561.1"/>
    <property type="molecule type" value="Genomic_DNA"/>
</dbReference>
<evidence type="ECO:0000256" key="11">
    <source>
        <dbReference type="ARBA" id="ARBA00023136"/>
    </source>
</evidence>
<keyword evidence="11" id="KW-0472">Membrane</keyword>
<proteinExistence type="inferred from homology"/>
<evidence type="ECO:0000256" key="2">
    <source>
        <dbReference type="ARBA" id="ARBA00004383"/>
    </source>
</evidence>
<keyword evidence="5" id="KW-1003">Cell membrane</keyword>
<evidence type="ECO:0000256" key="16">
    <source>
        <dbReference type="SAM" id="SignalP"/>
    </source>
</evidence>
<sequence>MNKAILAITVIAVATSVAYFQASVPRSHQTQSLPVAFEESLASAEMSQESEQVEKFAKPKVSFTEDELQAPSQQDTEVDQASLRDTFDYFLSGFDDSTMDIEQLKTRVKEFMARNYERYRPEHYDLFEQYLLYKELLMLIEVEQALSLDDLIRIDNELLEHQLSLFSIEEQALLFSDENFHRQVTIKKMSLKDIAASNNDYNYLLKEELDEMPEEIRRVYQDDLISAQLNQVANYEDEQQRYIAYETLIGTEAAQRMVELEQRELALNQKIERYLEQRRQILNSSVTIGKEYEIARLRESFFEPSDHRRIMSLESIDDL</sequence>
<dbReference type="GO" id="GO:0006457">
    <property type="term" value="P:protein folding"/>
    <property type="evidence" value="ECO:0007669"/>
    <property type="project" value="InterPro"/>
</dbReference>
<keyword evidence="9" id="KW-1133">Transmembrane helix</keyword>
<keyword evidence="16" id="KW-0732">Signal</keyword>
<comment type="subcellular location">
    <subcellularLocation>
        <location evidence="2">Cell inner membrane</location>
        <topology evidence="2">Single-pass membrane protein</topology>
        <orientation evidence="2">Periplasmic side</orientation>
    </subcellularLocation>
</comment>
<accession>A0A2S7VSS2</accession>
<gene>
    <name evidence="17" type="ORF">BTO10_07215</name>
</gene>
<feature type="signal peptide" evidence="16">
    <location>
        <begin position="1"/>
        <end position="22"/>
    </location>
</feature>
<reference evidence="17 18" key="1">
    <citation type="submission" date="2016-12" db="EMBL/GenBank/DDBJ databases">
        <title>Diversity of luminous bacteria.</title>
        <authorList>
            <person name="Yoshizawa S."/>
            <person name="Kogure K."/>
        </authorList>
    </citation>
    <scope>NUCLEOTIDE SEQUENCE [LARGE SCALE GENOMIC DNA]</scope>
    <source>
        <strain evidence="17 18">LC2-408</strain>
    </source>
</reference>
<evidence type="ECO:0000256" key="10">
    <source>
        <dbReference type="ARBA" id="ARBA00023098"/>
    </source>
</evidence>
<keyword evidence="6" id="KW-0997">Cell inner membrane</keyword>
<dbReference type="Proteomes" id="UP000238707">
    <property type="component" value="Unassembled WGS sequence"/>
</dbReference>
<evidence type="ECO:0000256" key="1">
    <source>
        <dbReference type="ARBA" id="ARBA00003280"/>
    </source>
</evidence>
<dbReference type="GO" id="GO:0016042">
    <property type="term" value="P:lipid catabolic process"/>
    <property type="evidence" value="ECO:0007669"/>
    <property type="project" value="UniProtKB-KW"/>
</dbReference>
<evidence type="ECO:0000256" key="4">
    <source>
        <dbReference type="ARBA" id="ARBA00019692"/>
    </source>
</evidence>
<protein>
    <recommendedName>
        <fullName evidence="4">Lipase chaperone</fullName>
    </recommendedName>
    <alternativeName>
        <fullName evidence="15">Lipase foldase</fullName>
    </alternativeName>
    <alternativeName>
        <fullName evidence="13">Lipase helper protein</fullName>
    </alternativeName>
    <alternativeName>
        <fullName evidence="14">Lipase modulator</fullName>
    </alternativeName>
</protein>
<name>A0A2S7VSS2_9VIBR</name>
<evidence type="ECO:0000256" key="12">
    <source>
        <dbReference type="ARBA" id="ARBA00023186"/>
    </source>
</evidence>
<comment type="similarity">
    <text evidence="3">Belongs to the lipase chaperone family.</text>
</comment>
<keyword evidence="8" id="KW-0442">Lipid degradation</keyword>
<keyword evidence="7" id="KW-0812">Transmembrane</keyword>
<evidence type="ECO:0000256" key="3">
    <source>
        <dbReference type="ARBA" id="ARBA00010358"/>
    </source>
</evidence>
<evidence type="ECO:0000256" key="7">
    <source>
        <dbReference type="ARBA" id="ARBA00022692"/>
    </source>
</evidence>
<keyword evidence="12" id="KW-0143">Chaperone</keyword>